<feature type="compositionally biased region" description="Polar residues" evidence="1">
    <location>
        <begin position="16"/>
        <end position="25"/>
    </location>
</feature>
<feature type="region of interest" description="Disordered" evidence="1">
    <location>
        <begin position="757"/>
        <end position="833"/>
    </location>
</feature>
<feature type="region of interest" description="Disordered" evidence="1">
    <location>
        <begin position="1"/>
        <end position="25"/>
    </location>
</feature>
<accession>A0A428QSP4</accession>
<gene>
    <name evidence="2" type="ORF">CEP51_012526</name>
</gene>
<dbReference type="InterPro" id="IPR022198">
    <property type="entry name" value="DUF3723"/>
</dbReference>
<feature type="compositionally biased region" description="Acidic residues" evidence="1">
    <location>
        <begin position="800"/>
        <end position="809"/>
    </location>
</feature>
<protein>
    <submittedName>
        <fullName evidence="2">Uncharacterized protein</fullName>
    </submittedName>
</protein>
<organism evidence="2 3">
    <name type="scientific">Fusarium floridanum</name>
    <dbReference type="NCBI Taxonomy" id="1325733"/>
    <lineage>
        <taxon>Eukaryota</taxon>
        <taxon>Fungi</taxon>
        <taxon>Dikarya</taxon>
        <taxon>Ascomycota</taxon>
        <taxon>Pezizomycotina</taxon>
        <taxon>Sordariomycetes</taxon>
        <taxon>Hypocreomycetidae</taxon>
        <taxon>Hypocreales</taxon>
        <taxon>Nectriaceae</taxon>
        <taxon>Fusarium</taxon>
        <taxon>Fusarium solani species complex</taxon>
    </lineage>
</organism>
<evidence type="ECO:0000313" key="3">
    <source>
        <dbReference type="Proteomes" id="UP000287972"/>
    </source>
</evidence>
<dbReference type="Pfam" id="PF12520">
    <property type="entry name" value="DUF3723"/>
    <property type="match status" value="1"/>
</dbReference>
<comment type="caution">
    <text evidence="2">The sequence shown here is derived from an EMBL/GenBank/DDBJ whole genome shotgun (WGS) entry which is preliminary data.</text>
</comment>
<evidence type="ECO:0000313" key="2">
    <source>
        <dbReference type="EMBL" id="RSL68295.1"/>
    </source>
</evidence>
<reference evidence="2 3" key="1">
    <citation type="submission" date="2017-06" db="EMBL/GenBank/DDBJ databases">
        <title>Comparative genomic analysis of Ambrosia Fusariam Clade fungi.</title>
        <authorList>
            <person name="Stajich J.E."/>
            <person name="Carrillo J."/>
            <person name="Kijimoto T."/>
            <person name="Eskalen A."/>
            <person name="O'Donnell K."/>
            <person name="Kasson M."/>
        </authorList>
    </citation>
    <scope>NUCLEOTIDE SEQUENCE [LARGE SCALE GENOMIC DNA]</scope>
    <source>
        <strain evidence="2 3">NRRL62606</strain>
    </source>
</reference>
<feature type="region of interest" description="Disordered" evidence="1">
    <location>
        <begin position="559"/>
        <end position="647"/>
    </location>
</feature>
<proteinExistence type="predicted"/>
<name>A0A428QSP4_9HYPO</name>
<dbReference type="Proteomes" id="UP000287972">
    <property type="component" value="Unassembled WGS sequence"/>
</dbReference>
<feature type="compositionally biased region" description="Basic and acidic residues" evidence="1">
    <location>
        <begin position="562"/>
        <end position="581"/>
    </location>
</feature>
<keyword evidence="3" id="KW-1185">Reference proteome</keyword>
<dbReference type="AlphaFoldDB" id="A0A428QSP4"/>
<sequence>PEDDSIKSSMFLPGPQTRTGSNYNTDNMASSSLGEYLEGRMRVPLSLLTSEGFAECPTTFSDRASVTEFQQFLNNHDQPITGIVAPQELDCILEELEITRPRFRQTLLNPPCVNNKFKIDCLLGQHCLDQARRLLGDSYECTVRIYAIPPELPDKYSHGEICRQALLHDKEPSLCRQWLERLPPGKEKHMLMIFLRSEIWRAMKDMASLPGLWEDIKLGNWAKHLAAHVDELIVVYWRDHMRKIWDGIFEGLEDQERYLDPYTARFVQFKSPARSQTDRRAIRDEMAKGSLFPNISDQAQRDKLLDNIVKIKAVIPSILTFHENMRYLTMGAKILANHIEVKRRKRRRGKLSTFPRPPESLVENLGRDWRWVGNYAEVREGHYLTIHEPLDAKGAFVQLILMALRLFPFLGSVSPLQDVKGRGMDAFIDDSYKRRLCVGALCLGYRNWKILEGIQLSSSEVPRTIPKGHPLLDTMSGWRGGMPTISVFQKLRECSFLPSLEEAAQEPAESEPDPLLVKADFVHAFFGHCRLSIDQSKPVVDSATVLQQLAAAESLNDEMDGLESHQRQQRQKDPSPGRTPKDPPSGRAPKDQGHKRLKQGTMRHAAASLAGPPRRDPAETKRMIASSKTQLNKNAKSKARPQARTMVSKERLEAELDSQQAEDHEMFPLVVPCVQQPMPSTAVPDDLCMNISTTGASREEQGASGGFLHQQNQDMVQRVSPLDDATSVPTVPGIQYPMLPVPEPAPLASPIRNIEERQASNRIPGDNPMKDAIRTTANPVTDEGGPAGHAQTRLESVDFYLDDDDEDLDPSVPNRRNSPATAPDLWSDTSTEL</sequence>
<feature type="non-terminal residue" evidence="2">
    <location>
        <position position="1"/>
    </location>
</feature>
<evidence type="ECO:0000256" key="1">
    <source>
        <dbReference type="SAM" id="MobiDB-lite"/>
    </source>
</evidence>
<feature type="compositionally biased region" description="Basic and acidic residues" evidence="1">
    <location>
        <begin position="613"/>
        <end position="622"/>
    </location>
</feature>
<dbReference type="EMBL" id="NKCL01000473">
    <property type="protein sequence ID" value="RSL68295.1"/>
    <property type="molecule type" value="Genomic_DNA"/>
</dbReference>